<dbReference type="RefSeq" id="XP_060279058.1">
    <property type="nucleotide sequence ID" value="XM_060430286.1"/>
</dbReference>
<dbReference type="InterPro" id="IPR011009">
    <property type="entry name" value="Kinase-like_dom_sf"/>
</dbReference>
<protein>
    <submittedName>
        <fullName evidence="1">Uncharacterized protein</fullName>
    </submittedName>
</protein>
<keyword evidence="2" id="KW-1185">Reference proteome</keyword>
<reference evidence="1" key="1">
    <citation type="submission" date="2023-06" db="EMBL/GenBank/DDBJ databases">
        <title>Genome-scale phylogeny and comparative genomics of the fungal order Sordariales.</title>
        <authorList>
            <consortium name="Lawrence Berkeley National Laboratory"/>
            <person name="Hensen N."/>
            <person name="Bonometti L."/>
            <person name="Westerberg I."/>
            <person name="Brannstrom I.O."/>
            <person name="Guillou S."/>
            <person name="Cros-Aarteil S."/>
            <person name="Calhoun S."/>
            <person name="Haridas S."/>
            <person name="Kuo A."/>
            <person name="Mondo S."/>
            <person name="Pangilinan J."/>
            <person name="Riley R."/>
            <person name="Labutti K."/>
            <person name="Andreopoulos B."/>
            <person name="Lipzen A."/>
            <person name="Chen C."/>
            <person name="Yanf M."/>
            <person name="Daum C."/>
            <person name="Ng V."/>
            <person name="Clum A."/>
            <person name="Steindorff A."/>
            <person name="Ohm R."/>
            <person name="Martin F."/>
            <person name="Silar P."/>
            <person name="Natvig D."/>
            <person name="Lalanne C."/>
            <person name="Gautier V."/>
            <person name="Ament-Velasquez S.L."/>
            <person name="Kruys A."/>
            <person name="Hutchinson M.I."/>
            <person name="Powell A.J."/>
            <person name="Barry K."/>
            <person name="Miller A.N."/>
            <person name="Grigoriev I.V."/>
            <person name="Debuchy R."/>
            <person name="Gladieux P."/>
            <person name="Thoren M.H."/>
            <person name="Johannesson H."/>
        </authorList>
    </citation>
    <scope>NUCLEOTIDE SEQUENCE</scope>
    <source>
        <strain evidence="1">8032-3</strain>
    </source>
</reference>
<name>A0AAJ0BQY3_9PEZI</name>
<gene>
    <name evidence="1" type="ORF">QBC33DRAFT_563446</name>
</gene>
<dbReference type="AlphaFoldDB" id="A0AAJ0BQY3"/>
<dbReference type="Proteomes" id="UP001244011">
    <property type="component" value="Unassembled WGS sequence"/>
</dbReference>
<organism evidence="1 2">
    <name type="scientific">Phialemonium atrogriseum</name>
    <dbReference type="NCBI Taxonomy" id="1093897"/>
    <lineage>
        <taxon>Eukaryota</taxon>
        <taxon>Fungi</taxon>
        <taxon>Dikarya</taxon>
        <taxon>Ascomycota</taxon>
        <taxon>Pezizomycotina</taxon>
        <taxon>Sordariomycetes</taxon>
        <taxon>Sordariomycetidae</taxon>
        <taxon>Cephalothecales</taxon>
        <taxon>Cephalothecaceae</taxon>
        <taxon>Phialemonium</taxon>
    </lineage>
</organism>
<dbReference type="SUPFAM" id="SSF56112">
    <property type="entry name" value="Protein kinase-like (PK-like)"/>
    <property type="match status" value="1"/>
</dbReference>
<dbReference type="EMBL" id="MU839033">
    <property type="protein sequence ID" value="KAK1762845.1"/>
    <property type="molecule type" value="Genomic_DNA"/>
</dbReference>
<evidence type="ECO:0000313" key="2">
    <source>
        <dbReference type="Proteomes" id="UP001244011"/>
    </source>
</evidence>
<accession>A0AAJ0BQY3</accession>
<proteinExistence type="predicted"/>
<comment type="caution">
    <text evidence="1">The sequence shown here is derived from an EMBL/GenBank/DDBJ whole genome shotgun (WGS) entry which is preliminary data.</text>
</comment>
<dbReference type="GeneID" id="85313473"/>
<sequence>MATLPTLPYFAPPDRLPAPLPTVAEIMAVTPPPELFPRKHPVVRVGKHVMVKYGRGVRLQEGENMLFVQQSSNVPVPTLYALFHDEETGNNSIVQEYIPGQNMFRYWDTLDADKRLRTMQ</sequence>
<evidence type="ECO:0000313" key="1">
    <source>
        <dbReference type="EMBL" id="KAK1762845.1"/>
    </source>
</evidence>